<dbReference type="AlphaFoldDB" id="A0A914BSE1"/>
<evidence type="ECO:0000256" key="9">
    <source>
        <dbReference type="ARBA" id="ARBA00023136"/>
    </source>
</evidence>
<dbReference type="CDD" id="cd23963">
    <property type="entry name" value="GT29_ST8SIA"/>
    <property type="match status" value="1"/>
</dbReference>
<dbReference type="OrthoDB" id="10264956at2759"/>
<feature type="transmembrane region" description="Helical" evidence="13">
    <location>
        <begin position="6"/>
        <end position="28"/>
    </location>
</feature>
<dbReference type="EnsemblMetazoa" id="XM_038223275.1">
    <property type="protein sequence ID" value="XP_038079203.1"/>
    <property type="gene ID" value="LOC119746368"/>
</dbReference>
<evidence type="ECO:0000256" key="10">
    <source>
        <dbReference type="ARBA" id="ARBA00023157"/>
    </source>
</evidence>
<dbReference type="InterPro" id="IPR001675">
    <property type="entry name" value="Glyco_trans_29"/>
</dbReference>
<evidence type="ECO:0000313" key="15">
    <source>
        <dbReference type="Proteomes" id="UP000887568"/>
    </source>
</evidence>
<evidence type="ECO:0000256" key="13">
    <source>
        <dbReference type="SAM" id="Phobius"/>
    </source>
</evidence>
<evidence type="ECO:0000256" key="1">
    <source>
        <dbReference type="ARBA" id="ARBA00004323"/>
    </source>
</evidence>
<comment type="subcellular location">
    <subcellularLocation>
        <location evidence="1">Golgi apparatus membrane</location>
        <topology evidence="1">Single-pass type II membrane protein</topology>
    </subcellularLocation>
</comment>
<dbReference type="GO" id="GO:0000139">
    <property type="term" value="C:Golgi membrane"/>
    <property type="evidence" value="ECO:0007669"/>
    <property type="project" value="UniProtKB-SubCell"/>
</dbReference>
<feature type="disulfide bond" evidence="12">
    <location>
        <begin position="162"/>
        <end position="318"/>
    </location>
</feature>
<evidence type="ECO:0000256" key="12">
    <source>
        <dbReference type="PIRSR" id="PIRSR005557-2"/>
    </source>
</evidence>
<dbReference type="InterPro" id="IPR038578">
    <property type="entry name" value="GT29-like_sf"/>
</dbReference>
<dbReference type="Proteomes" id="UP000887568">
    <property type="component" value="Unplaced"/>
</dbReference>
<dbReference type="PIRSF" id="PIRSF005557">
    <property type="entry name" value="Sialyl_trans"/>
    <property type="match status" value="1"/>
</dbReference>
<keyword evidence="15" id="KW-1185">Reference proteome</keyword>
<dbReference type="GO" id="GO:0003828">
    <property type="term" value="F:alpha-N-acetylneuraminate alpha-2,8-sialyltransferase activity"/>
    <property type="evidence" value="ECO:0007669"/>
    <property type="project" value="TreeGrafter"/>
</dbReference>
<evidence type="ECO:0000256" key="5">
    <source>
        <dbReference type="ARBA" id="ARBA00022692"/>
    </source>
</evidence>
<protein>
    <submittedName>
        <fullName evidence="14">Uncharacterized protein</fullName>
    </submittedName>
</protein>
<dbReference type="GO" id="GO:0009311">
    <property type="term" value="P:oligosaccharide metabolic process"/>
    <property type="evidence" value="ECO:0007669"/>
    <property type="project" value="TreeGrafter"/>
</dbReference>
<dbReference type="InterPro" id="IPR050943">
    <property type="entry name" value="Glycosyltr_29_Sialyltrsf"/>
</dbReference>
<dbReference type="PANTHER" id="PTHR11987:SF52">
    <property type="entry name" value="CMP-N-ACETYLNEURAMINATE-POLY-ALPHA-2, 8-SIALYLTRANSFERASE-LIKE ISOFORM X1"/>
    <property type="match status" value="1"/>
</dbReference>
<evidence type="ECO:0000256" key="2">
    <source>
        <dbReference type="ARBA" id="ARBA00006003"/>
    </source>
</evidence>
<keyword evidence="3" id="KW-0328">Glycosyltransferase</keyword>
<proteinExistence type="inferred from homology"/>
<name>A0A914BSE1_PATMI</name>
<evidence type="ECO:0000256" key="3">
    <source>
        <dbReference type="ARBA" id="ARBA00022676"/>
    </source>
</evidence>
<evidence type="ECO:0000256" key="6">
    <source>
        <dbReference type="ARBA" id="ARBA00022968"/>
    </source>
</evidence>
<evidence type="ECO:0000256" key="4">
    <source>
        <dbReference type="ARBA" id="ARBA00022679"/>
    </source>
</evidence>
<evidence type="ECO:0000313" key="14">
    <source>
        <dbReference type="EnsemblMetazoa" id="XP_038079203.1"/>
    </source>
</evidence>
<dbReference type="RefSeq" id="XP_038079203.1">
    <property type="nucleotide sequence ID" value="XM_038223275.1"/>
</dbReference>
<keyword evidence="10" id="KW-1015">Disulfide bond</keyword>
<keyword evidence="7 13" id="KW-1133">Transmembrane helix</keyword>
<dbReference type="PANTHER" id="PTHR11987">
    <property type="entry name" value="ALPHA-2,8-SIALYLTRANSFERASE"/>
    <property type="match status" value="1"/>
</dbReference>
<evidence type="ECO:0000256" key="11">
    <source>
        <dbReference type="ARBA" id="ARBA00023180"/>
    </source>
</evidence>
<keyword evidence="6" id="KW-0735">Signal-anchor</keyword>
<keyword evidence="5 13" id="KW-0812">Transmembrane</keyword>
<dbReference type="Pfam" id="PF00777">
    <property type="entry name" value="Glyco_transf_29"/>
    <property type="match status" value="1"/>
</dbReference>
<dbReference type="GO" id="GO:0006491">
    <property type="term" value="P:N-glycan processing"/>
    <property type="evidence" value="ECO:0007669"/>
    <property type="project" value="TreeGrafter"/>
</dbReference>
<dbReference type="InterPro" id="IPR012163">
    <property type="entry name" value="Sialyl_trans"/>
</dbReference>
<keyword evidence="9 13" id="KW-0472">Membrane</keyword>
<sequence length="400" mass="45569">MAAHSVWWWYTAVCIFSIMGLMMSFYIVEKTYIPLYNRPYSKTPGKLANARTRQSASTARSTVTSTISPVVQTEQMREVTLHCKMVCSKSAGDICVPLDLAVFVYKNDTPTENMTFNQYHYPVVRVASASNASNESLVLEVERCNLEEHFPEVELIPRQPSCAVIGNSGILNNSSCGDFIDSHDFVIRANGALIKGYEVDVGKATSLSVINLTLLLKYGRAMGNTNTTENLKIRAQFLDRVRTSNIRILWYPKHLYQPGTHCDYCGKYRSIIDGIRKNGFTGIRFAFSWKGIHVEKAWGLHRTATLGLDMYAVARTFCSNITLFGFYPFYKDLEGRAVKYHYFDDVKFNFSRNRGHSFTGEHSKLKELEKQRKLNLVVRDCKPREGSRHENTVREPIIDI</sequence>
<keyword evidence="8" id="KW-0333">Golgi apparatus</keyword>
<evidence type="ECO:0000256" key="8">
    <source>
        <dbReference type="ARBA" id="ARBA00023034"/>
    </source>
</evidence>
<organism evidence="14 15">
    <name type="scientific">Patiria miniata</name>
    <name type="common">Bat star</name>
    <name type="synonym">Asterina miniata</name>
    <dbReference type="NCBI Taxonomy" id="46514"/>
    <lineage>
        <taxon>Eukaryota</taxon>
        <taxon>Metazoa</taxon>
        <taxon>Echinodermata</taxon>
        <taxon>Eleutherozoa</taxon>
        <taxon>Asterozoa</taxon>
        <taxon>Asteroidea</taxon>
        <taxon>Valvatacea</taxon>
        <taxon>Valvatida</taxon>
        <taxon>Asterinidae</taxon>
        <taxon>Patiria</taxon>
    </lineage>
</organism>
<reference evidence="14" key="1">
    <citation type="submission" date="2022-11" db="UniProtKB">
        <authorList>
            <consortium name="EnsemblMetazoa"/>
        </authorList>
    </citation>
    <scope>IDENTIFICATION</scope>
</reference>
<keyword evidence="11" id="KW-0325">Glycoprotein</keyword>
<dbReference type="Gene3D" id="3.90.1480.20">
    <property type="entry name" value="Glycosyl transferase family 29"/>
    <property type="match status" value="1"/>
</dbReference>
<evidence type="ECO:0000256" key="7">
    <source>
        <dbReference type="ARBA" id="ARBA00022989"/>
    </source>
</evidence>
<comment type="similarity">
    <text evidence="2">Belongs to the glycosyltransferase 29 family.</text>
</comment>
<dbReference type="GeneID" id="119746368"/>
<accession>A0A914BSE1</accession>
<keyword evidence="4" id="KW-0808">Transferase</keyword>